<protein>
    <submittedName>
        <fullName evidence="1">Uncharacterized protein</fullName>
    </submittedName>
</protein>
<evidence type="ECO:0000313" key="2">
    <source>
        <dbReference type="Proteomes" id="UP001328107"/>
    </source>
</evidence>
<name>A0AAN5DCE3_9BILA</name>
<evidence type="ECO:0000313" key="1">
    <source>
        <dbReference type="EMBL" id="GMR60936.1"/>
    </source>
</evidence>
<gene>
    <name evidence="1" type="ORF">PMAYCL1PPCAC_31131</name>
</gene>
<dbReference type="AlphaFoldDB" id="A0AAN5DCE3"/>
<dbReference type="Proteomes" id="UP001328107">
    <property type="component" value="Unassembled WGS sequence"/>
</dbReference>
<accession>A0AAN5DCE3</accession>
<comment type="caution">
    <text evidence="1">The sequence shown here is derived from an EMBL/GenBank/DDBJ whole genome shotgun (WGS) entry which is preliminary data.</text>
</comment>
<keyword evidence="2" id="KW-1185">Reference proteome</keyword>
<reference evidence="2" key="1">
    <citation type="submission" date="2022-10" db="EMBL/GenBank/DDBJ databases">
        <title>Genome assembly of Pristionchus species.</title>
        <authorList>
            <person name="Yoshida K."/>
            <person name="Sommer R.J."/>
        </authorList>
    </citation>
    <scope>NUCLEOTIDE SEQUENCE [LARGE SCALE GENOMIC DNA]</scope>
    <source>
        <strain evidence="2">RS5460</strain>
    </source>
</reference>
<dbReference type="EMBL" id="BTRK01000006">
    <property type="protein sequence ID" value="GMR60936.1"/>
    <property type="molecule type" value="Genomic_DNA"/>
</dbReference>
<proteinExistence type="predicted"/>
<sequence length="96" mass="11066">MLLKRGKFARLEIFLNLLDYQVHLSSFISPSPLQMLPGIHILLQLSFDLLNLLSHLLNEAREHGFECLHHMVELRTERLMSFCCPPPPLTLALYAV</sequence>
<organism evidence="1 2">
    <name type="scientific">Pristionchus mayeri</name>
    <dbReference type="NCBI Taxonomy" id="1317129"/>
    <lineage>
        <taxon>Eukaryota</taxon>
        <taxon>Metazoa</taxon>
        <taxon>Ecdysozoa</taxon>
        <taxon>Nematoda</taxon>
        <taxon>Chromadorea</taxon>
        <taxon>Rhabditida</taxon>
        <taxon>Rhabditina</taxon>
        <taxon>Diplogasteromorpha</taxon>
        <taxon>Diplogasteroidea</taxon>
        <taxon>Neodiplogasteridae</taxon>
        <taxon>Pristionchus</taxon>
    </lineage>
</organism>